<keyword evidence="3" id="KW-1185">Reference proteome</keyword>
<organism evidence="2 3">
    <name type="scientific">Kibdelosporangium lantanae</name>
    <dbReference type="NCBI Taxonomy" id="1497396"/>
    <lineage>
        <taxon>Bacteria</taxon>
        <taxon>Bacillati</taxon>
        <taxon>Actinomycetota</taxon>
        <taxon>Actinomycetes</taxon>
        <taxon>Pseudonocardiales</taxon>
        <taxon>Pseudonocardiaceae</taxon>
        <taxon>Kibdelosporangium</taxon>
    </lineage>
</organism>
<dbReference type="CDD" id="cd16282">
    <property type="entry name" value="metallo-hydrolase-like_MBL-fold"/>
    <property type="match status" value="1"/>
</dbReference>
<dbReference type="InterPro" id="IPR001279">
    <property type="entry name" value="Metallo-B-lactamas"/>
</dbReference>
<dbReference type="InterPro" id="IPR050855">
    <property type="entry name" value="NDM-1-like"/>
</dbReference>
<name>A0ABW3M4R2_9PSEU</name>
<dbReference type="PANTHER" id="PTHR42951">
    <property type="entry name" value="METALLO-BETA-LACTAMASE DOMAIN-CONTAINING"/>
    <property type="match status" value="1"/>
</dbReference>
<dbReference type="Pfam" id="PF00753">
    <property type="entry name" value="Lactamase_B"/>
    <property type="match status" value="1"/>
</dbReference>
<dbReference type="InterPro" id="IPR036866">
    <property type="entry name" value="RibonucZ/Hydroxyglut_hydro"/>
</dbReference>
<protein>
    <submittedName>
        <fullName evidence="2">MBL fold metallo-hydrolase</fullName>
    </submittedName>
</protein>
<dbReference type="SMART" id="SM00849">
    <property type="entry name" value="Lactamase_B"/>
    <property type="match status" value="1"/>
</dbReference>
<dbReference type="Proteomes" id="UP001597045">
    <property type="component" value="Unassembled WGS sequence"/>
</dbReference>
<comment type="caution">
    <text evidence="2">The sequence shown here is derived from an EMBL/GenBank/DDBJ whole genome shotgun (WGS) entry which is preliminary data.</text>
</comment>
<dbReference type="EMBL" id="JBHTIS010000246">
    <property type="protein sequence ID" value="MFD1045252.1"/>
    <property type="molecule type" value="Genomic_DNA"/>
</dbReference>
<accession>A0ABW3M4R2</accession>
<dbReference type="Gene3D" id="3.60.15.10">
    <property type="entry name" value="Ribonuclease Z/Hydroxyacylglutathione hydrolase-like"/>
    <property type="match status" value="1"/>
</dbReference>
<evidence type="ECO:0000313" key="2">
    <source>
        <dbReference type="EMBL" id="MFD1045252.1"/>
    </source>
</evidence>
<evidence type="ECO:0000259" key="1">
    <source>
        <dbReference type="SMART" id="SM00849"/>
    </source>
</evidence>
<dbReference type="SUPFAM" id="SSF56281">
    <property type="entry name" value="Metallo-hydrolase/oxidoreductase"/>
    <property type="match status" value="1"/>
</dbReference>
<gene>
    <name evidence="2" type="ORF">ACFQ1S_06425</name>
</gene>
<feature type="domain" description="Metallo-beta-lactamase" evidence="1">
    <location>
        <begin position="25"/>
        <end position="210"/>
    </location>
</feature>
<evidence type="ECO:0000313" key="3">
    <source>
        <dbReference type="Proteomes" id="UP001597045"/>
    </source>
</evidence>
<sequence>MSTPGLHEITPGVHAWVQPDGSWWLNNAGAIHADGEVVLVDTCANRDRTTRFLAAVAEKTGDAPIRVALNTHLHGDHVYGNVLLPDTTVIVGHTNTRQGVLDDFLLRNTPPVWSPTPNWEITELRPPTLTFSSSVSVYAGTTEIVLRHPGYTAHTVGDVVAWLPDSGVLFTGDLVFNGVTPLVAMGSLTGAQRSVDWLRTFPVTHVVPGHGPLIPATIFPEVLDTHARYYQLVLDTARDGMTRGLSPLEAGLACDLGEFKDLPDQERMVLNLHRAYAEITETPMDLLKAMADAVTYNKGPLHCAL</sequence>
<proteinExistence type="predicted"/>
<reference evidence="3" key="1">
    <citation type="journal article" date="2019" name="Int. J. Syst. Evol. Microbiol.">
        <title>The Global Catalogue of Microorganisms (GCM) 10K type strain sequencing project: providing services to taxonomists for standard genome sequencing and annotation.</title>
        <authorList>
            <consortium name="The Broad Institute Genomics Platform"/>
            <consortium name="The Broad Institute Genome Sequencing Center for Infectious Disease"/>
            <person name="Wu L."/>
            <person name="Ma J."/>
        </authorList>
    </citation>
    <scope>NUCLEOTIDE SEQUENCE [LARGE SCALE GENOMIC DNA]</scope>
    <source>
        <strain evidence="3">JCM 31486</strain>
    </source>
</reference>